<dbReference type="OrthoDB" id="5130616at2759"/>
<feature type="region of interest" description="Disordered" evidence="1">
    <location>
        <begin position="418"/>
        <end position="438"/>
    </location>
</feature>
<evidence type="ECO:0000256" key="1">
    <source>
        <dbReference type="SAM" id="MobiDB-lite"/>
    </source>
</evidence>
<dbReference type="InterPro" id="IPR056867">
    <property type="entry name" value="LRR_15"/>
</dbReference>
<keyword evidence="4" id="KW-1185">Reference proteome</keyword>
<evidence type="ECO:0000313" key="3">
    <source>
        <dbReference type="EMBL" id="KAJ5166090.1"/>
    </source>
</evidence>
<sequence length="475" mass="53871">MALTLPNDVLLMVGEQLDDHADRRQLIFVSRHFHDLFLSLVYRTARLNHWRDIYSFLHATTKRLPLARAVRELDLSGWRAEHISDEERAALKCSDALRDRVEVSSHSHDETSQWEEDLGRGRGDAWIALMLPLLTQLRQLHLAYSAHTPCLHRTLQRAINGERPFQTQPAFQHLCKVSLHRREELNHPAPPENAGFGSHQPPSALLLPFFRLPSMRTIVANSVVDPTSDPVESNPHTDEVEQSAFGVSSITEIDLRASNGNQGMEALTASCADLKSFKYQHSDSHVASHGYQPAAFYRSLTRSKETLHTLWLDHYGDHYPFTAAGLNQTHDEWFGSLADFIALREVRIRLPNLLDIRYQTEPTVPLLNCLPQSLETLYIEGCEERYLGMLVSQLQTVVKNHRTRFPHLQRLDIEGSFQNATSDESGDTSAPASEPSHNTIKPKIMQAAETLHVDCVSSGLELHVHDRVFSQHMHS</sequence>
<accession>A0A9W9LMM1</accession>
<proteinExistence type="predicted"/>
<dbReference type="RefSeq" id="XP_056542551.1">
    <property type="nucleotide sequence ID" value="XM_056686996.1"/>
</dbReference>
<dbReference type="Pfam" id="PF24969">
    <property type="entry name" value="LRR_15"/>
    <property type="match status" value="1"/>
</dbReference>
<name>A0A9W9LMM1_9EURO</name>
<dbReference type="Proteomes" id="UP001149163">
    <property type="component" value="Unassembled WGS sequence"/>
</dbReference>
<reference evidence="3" key="1">
    <citation type="submission" date="2022-11" db="EMBL/GenBank/DDBJ databases">
        <authorList>
            <person name="Petersen C."/>
        </authorList>
    </citation>
    <scope>NUCLEOTIDE SEQUENCE</scope>
    <source>
        <strain evidence="3">IBT 26290</strain>
    </source>
</reference>
<organism evidence="3 4">
    <name type="scientific">Penicillium canariense</name>
    <dbReference type="NCBI Taxonomy" id="189055"/>
    <lineage>
        <taxon>Eukaryota</taxon>
        <taxon>Fungi</taxon>
        <taxon>Dikarya</taxon>
        <taxon>Ascomycota</taxon>
        <taxon>Pezizomycotina</taxon>
        <taxon>Eurotiomycetes</taxon>
        <taxon>Eurotiomycetidae</taxon>
        <taxon>Eurotiales</taxon>
        <taxon>Aspergillaceae</taxon>
        <taxon>Penicillium</taxon>
    </lineage>
</organism>
<dbReference type="EMBL" id="JAPQKN010000003">
    <property type="protein sequence ID" value="KAJ5166090.1"/>
    <property type="molecule type" value="Genomic_DNA"/>
</dbReference>
<reference evidence="3" key="2">
    <citation type="journal article" date="2023" name="IMA Fungus">
        <title>Comparative genomic study of the Penicillium genus elucidates a diverse pangenome and 15 lateral gene transfer events.</title>
        <authorList>
            <person name="Petersen C."/>
            <person name="Sorensen T."/>
            <person name="Nielsen M.R."/>
            <person name="Sondergaard T.E."/>
            <person name="Sorensen J.L."/>
            <person name="Fitzpatrick D.A."/>
            <person name="Frisvad J.C."/>
            <person name="Nielsen K.L."/>
        </authorList>
    </citation>
    <scope>NUCLEOTIDE SEQUENCE</scope>
    <source>
        <strain evidence="3">IBT 26290</strain>
    </source>
</reference>
<dbReference type="AlphaFoldDB" id="A0A9W9LMM1"/>
<evidence type="ECO:0000313" key="4">
    <source>
        <dbReference type="Proteomes" id="UP001149163"/>
    </source>
</evidence>
<dbReference type="GeneID" id="81426172"/>
<comment type="caution">
    <text evidence="3">The sequence shown here is derived from an EMBL/GenBank/DDBJ whole genome shotgun (WGS) entry which is preliminary data.</text>
</comment>
<gene>
    <name evidence="3" type="ORF">N7482_004871</name>
</gene>
<evidence type="ECO:0000259" key="2">
    <source>
        <dbReference type="Pfam" id="PF24969"/>
    </source>
</evidence>
<protein>
    <recommendedName>
        <fullName evidence="2">Leucine-rich repeat domain-containing protein</fullName>
    </recommendedName>
</protein>
<feature type="domain" description="Leucine-rich repeat" evidence="2">
    <location>
        <begin position="65"/>
        <end position="411"/>
    </location>
</feature>